<dbReference type="PANTHER" id="PTHR13887:SF14">
    <property type="entry name" value="DISULFIDE BOND FORMATION PROTEIN D"/>
    <property type="match status" value="1"/>
</dbReference>
<evidence type="ECO:0000256" key="2">
    <source>
        <dbReference type="ARBA" id="ARBA00005791"/>
    </source>
</evidence>
<evidence type="ECO:0000259" key="8">
    <source>
        <dbReference type="PROSITE" id="PS51352"/>
    </source>
</evidence>
<evidence type="ECO:0000256" key="6">
    <source>
        <dbReference type="ARBA" id="ARBA00023284"/>
    </source>
</evidence>
<reference evidence="9 10" key="1">
    <citation type="submission" date="2023-09" db="EMBL/GenBank/DDBJ databases">
        <title>Whole genome shotgun sequencing (WGS) of Bosea sp. ZW T0_25, isolated from stored onions (Allium cepa).</title>
        <authorList>
            <person name="Stoll D.A."/>
            <person name="Huch M."/>
        </authorList>
    </citation>
    <scope>NUCLEOTIDE SEQUENCE [LARGE SCALE GENOMIC DNA]</scope>
    <source>
        <strain evidence="9 10">ZW T0_25</strain>
    </source>
</reference>
<dbReference type="InterPro" id="IPR036249">
    <property type="entry name" value="Thioredoxin-like_sf"/>
</dbReference>
<keyword evidence="10" id="KW-1185">Reference proteome</keyword>
<dbReference type="PANTHER" id="PTHR13887">
    <property type="entry name" value="GLUTATHIONE S-TRANSFERASE KAPPA"/>
    <property type="match status" value="1"/>
</dbReference>
<dbReference type="SUPFAM" id="SSF52833">
    <property type="entry name" value="Thioredoxin-like"/>
    <property type="match status" value="1"/>
</dbReference>
<comment type="caution">
    <text evidence="9">The sequence shown here is derived from an EMBL/GenBank/DDBJ whole genome shotgun (WGS) entry which is preliminary data.</text>
</comment>
<evidence type="ECO:0000256" key="3">
    <source>
        <dbReference type="ARBA" id="ARBA00022729"/>
    </source>
</evidence>
<dbReference type="Gene3D" id="3.40.30.10">
    <property type="entry name" value="Glutaredoxin"/>
    <property type="match status" value="1"/>
</dbReference>
<feature type="signal peptide" evidence="7">
    <location>
        <begin position="1"/>
        <end position="31"/>
    </location>
</feature>
<keyword evidence="5" id="KW-1015">Disulfide bond</keyword>
<organism evidence="9 10">
    <name type="scientific">Bosea rubneri</name>
    <dbReference type="NCBI Taxonomy" id="3075434"/>
    <lineage>
        <taxon>Bacteria</taxon>
        <taxon>Pseudomonadati</taxon>
        <taxon>Pseudomonadota</taxon>
        <taxon>Alphaproteobacteria</taxon>
        <taxon>Hyphomicrobiales</taxon>
        <taxon>Boseaceae</taxon>
        <taxon>Bosea</taxon>
    </lineage>
</organism>
<dbReference type="Proteomes" id="UP001254257">
    <property type="component" value="Unassembled WGS sequence"/>
</dbReference>
<evidence type="ECO:0000256" key="5">
    <source>
        <dbReference type="ARBA" id="ARBA00023157"/>
    </source>
</evidence>
<dbReference type="Pfam" id="PF13462">
    <property type="entry name" value="Thioredoxin_4"/>
    <property type="match status" value="1"/>
</dbReference>
<dbReference type="InterPro" id="IPR013766">
    <property type="entry name" value="Thioredoxin_domain"/>
</dbReference>
<proteinExistence type="inferred from homology"/>
<dbReference type="CDD" id="cd03023">
    <property type="entry name" value="DsbA_Com1_like"/>
    <property type="match status" value="1"/>
</dbReference>
<sequence length="211" mass="22549">MNRRTALARLAVSGLAMTSVPMLLGASSAWAVETGADAVLNDPEAPNGGNLKGDVTIAAFLDYNCPYCKKTAPDLARIVKTDGRIRLVYKDWPILGDASVYGAQLALGAHYQGKYETVHHALMALPSMRIPKDKILGAIQAAGVDMTRLQADLKAKSDAITALLRRHLAQADAIGLEGTPAYLIGPFRTSTLDYDGFKQAVADARARQAKK</sequence>
<feature type="domain" description="Thioredoxin" evidence="8">
    <location>
        <begin position="22"/>
        <end position="206"/>
    </location>
</feature>
<protein>
    <submittedName>
        <fullName evidence="9">DsbA family protein</fullName>
    </submittedName>
</protein>
<dbReference type="PROSITE" id="PS51352">
    <property type="entry name" value="THIOREDOXIN_2"/>
    <property type="match status" value="1"/>
</dbReference>
<comment type="function">
    <text evidence="1">May be required for disulfide bond formation in some proteins.</text>
</comment>
<evidence type="ECO:0000313" key="9">
    <source>
        <dbReference type="EMBL" id="MDU0340937.1"/>
    </source>
</evidence>
<keyword evidence="3 7" id="KW-0732">Signal</keyword>
<dbReference type="RefSeq" id="WP_316018779.1">
    <property type="nucleotide sequence ID" value="NZ_JAWDID010000018.1"/>
</dbReference>
<feature type="chain" id="PRO_5046282102" evidence="7">
    <location>
        <begin position="32"/>
        <end position="211"/>
    </location>
</feature>
<keyword evidence="6" id="KW-0676">Redox-active center</keyword>
<name>A0ABU3S821_9HYPH</name>
<gene>
    <name evidence="9" type="ORF">RKE40_13635</name>
</gene>
<dbReference type="EMBL" id="JAWDID010000018">
    <property type="protein sequence ID" value="MDU0340937.1"/>
    <property type="molecule type" value="Genomic_DNA"/>
</dbReference>
<comment type="similarity">
    <text evidence="2">Belongs to the thioredoxin family. DsbA subfamily.</text>
</comment>
<accession>A0ABU3S821</accession>
<evidence type="ECO:0000256" key="7">
    <source>
        <dbReference type="SAM" id="SignalP"/>
    </source>
</evidence>
<evidence type="ECO:0000256" key="4">
    <source>
        <dbReference type="ARBA" id="ARBA00023002"/>
    </source>
</evidence>
<keyword evidence="4" id="KW-0560">Oxidoreductase</keyword>
<evidence type="ECO:0000313" key="10">
    <source>
        <dbReference type="Proteomes" id="UP001254257"/>
    </source>
</evidence>
<dbReference type="InterPro" id="IPR012336">
    <property type="entry name" value="Thioredoxin-like_fold"/>
</dbReference>
<evidence type="ECO:0000256" key="1">
    <source>
        <dbReference type="ARBA" id="ARBA00003565"/>
    </source>
</evidence>